<evidence type="ECO:0000313" key="2">
    <source>
        <dbReference type="EMBL" id="KAF1986477.1"/>
    </source>
</evidence>
<feature type="domain" description="Heterokaryon incompatibility" evidence="1">
    <location>
        <begin position="1"/>
        <end position="57"/>
    </location>
</feature>
<dbReference type="EMBL" id="ML977156">
    <property type="protein sequence ID" value="KAF1986477.1"/>
    <property type="molecule type" value="Genomic_DNA"/>
</dbReference>
<sequence>LCIVQDEDLLKQPQLEQMGRVYANAIVTIVAAYGTNADAGLLGVRLGSRVFNQRVLELQDSTLISVI</sequence>
<accession>A0A6G1H0A5</accession>
<keyword evidence="3" id="KW-1185">Reference proteome</keyword>
<name>A0A6G1H0A5_9PEZI</name>
<evidence type="ECO:0000259" key="1">
    <source>
        <dbReference type="Pfam" id="PF06985"/>
    </source>
</evidence>
<dbReference type="OrthoDB" id="5135333at2759"/>
<feature type="non-terminal residue" evidence="2">
    <location>
        <position position="67"/>
    </location>
</feature>
<dbReference type="Proteomes" id="UP000800041">
    <property type="component" value="Unassembled WGS sequence"/>
</dbReference>
<evidence type="ECO:0000313" key="3">
    <source>
        <dbReference type="Proteomes" id="UP000800041"/>
    </source>
</evidence>
<protein>
    <recommendedName>
        <fullName evidence="1">Heterokaryon incompatibility domain-containing protein</fullName>
    </recommendedName>
</protein>
<gene>
    <name evidence="2" type="ORF">K402DRAFT_301820</name>
</gene>
<organism evidence="2 3">
    <name type="scientific">Aulographum hederae CBS 113979</name>
    <dbReference type="NCBI Taxonomy" id="1176131"/>
    <lineage>
        <taxon>Eukaryota</taxon>
        <taxon>Fungi</taxon>
        <taxon>Dikarya</taxon>
        <taxon>Ascomycota</taxon>
        <taxon>Pezizomycotina</taxon>
        <taxon>Dothideomycetes</taxon>
        <taxon>Pleosporomycetidae</taxon>
        <taxon>Aulographales</taxon>
        <taxon>Aulographaceae</taxon>
    </lineage>
</organism>
<dbReference type="AlphaFoldDB" id="A0A6G1H0A5"/>
<dbReference type="InterPro" id="IPR010730">
    <property type="entry name" value="HET"/>
</dbReference>
<proteinExistence type="predicted"/>
<dbReference type="Pfam" id="PF06985">
    <property type="entry name" value="HET"/>
    <property type="match status" value="1"/>
</dbReference>
<feature type="non-terminal residue" evidence="2">
    <location>
        <position position="1"/>
    </location>
</feature>
<reference evidence="2" key="1">
    <citation type="journal article" date="2020" name="Stud. Mycol.">
        <title>101 Dothideomycetes genomes: a test case for predicting lifestyles and emergence of pathogens.</title>
        <authorList>
            <person name="Haridas S."/>
            <person name="Albert R."/>
            <person name="Binder M."/>
            <person name="Bloem J."/>
            <person name="Labutti K."/>
            <person name="Salamov A."/>
            <person name="Andreopoulos B."/>
            <person name="Baker S."/>
            <person name="Barry K."/>
            <person name="Bills G."/>
            <person name="Bluhm B."/>
            <person name="Cannon C."/>
            <person name="Castanera R."/>
            <person name="Culley D."/>
            <person name="Daum C."/>
            <person name="Ezra D."/>
            <person name="Gonzalez J."/>
            <person name="Henrissat B."/>
            <person name="Kuo A."/>
            <person name="Liang C."/>
            <person name="Lipzen A."/>
            <person name="Lutzoni F."/>
            <person name="Magnuson J."/>
            <person name="Mondo S."/>
            <person name="Nolan M."/>
            <person name="Ohm R."/>
            <person name="Pangilinan J."/>
            <person name="Park H.-J."/>
            <person name="Ramirez L."/>
            <person name="Alfaro M."/>
            <person name="Sun H."/>
            <person name="Tritt A."/>
            <person name="Yoshinaga Y."/>
            <person name="Zwiers L.-H."/>
            <person name="Turgeon B."/>
            <person name="Goodwin S."/>
            <person name="Spatafora J."/>
            <person name="Crous P."/>
            <person name="Grigoriev I."/>
        </authorList>
    </citation>
    <scope>NUCLEOTIDE SEQUENCE</scope>
    <source>
        <strain evidence="2">CBS 113979</strain>
    </source>
</reference>